<accession>A0AAD2JN63</accession>
<feature type="chain" id="PRO_5042220094" evidence="1">
    <location>
        <begin position="26"/>
        <end position="393"/>
    </location>
</feature>
<organism evidence="2 3">
    <name type="scientific">Cylindrotheca closterium</name>
    <dbReference type="NCBI Taxonomy" id="2856"/>
    <lineage>
        <taxon>Eukaryota</taxon>
        <taxon>Sar</taxon>
        <taxon>Stramenopiles</taxon>
        <taxon>Ochrophyta</taxon>
        <taxon>Bacillariophyta</taxon>
        <taxon>Bacillariophyceae</taxon>
        <taxon>Bacillariophycidae</taxon>
        <taxon>Bacillariales</taxon>
        <taxon>Bacillariaceae</taxon>
        <taxon>Cylindrotheca</taxon>
    </lineage>
</organism>
<name>A0AAD2JN63_9STRA</name>
<reference evidence="2" key="1">
    <citation type="submission" date="2023-08" db="EMBL/GenBank/DDBJ databases">
        <authorList>
            <person name="Audoor S."/>
            <person name="Bilcke G."/>
        </authorList>
    </citation>
    <scope>NUCLEOTIDE SEQUENCE</scope>
</reference>
<sequence>MPRMLAISLWIPLLCILNSFSIADASIGPIDRRSQLFRNNKSHSSNNIPFVVAAPKDIPESSASSETSKSKIDATLTKYHHHVPRGGQDKIDGVIRVVGTVTQTLISCGRAILPPIFACVKGIVNFYRALPIDAVIAQVGLVYCFAGGYYPTLFSSLEAARHCGWEIAVEAVKDLTDEAIKVIDATADLPRDAFERKEIFLQQTNIVLKTVDPMKINQAAAALYTTWLGISTVLEKEYARVINLSMTLAGFFERIAHFILEPPVKMCISQDYHKWVPVVIGWIAKAAAMNIAWRIQRVLTASTSAMVGGVMFARALFRMISRKGFRLFGLIREDDTESPLDEIVGFTVGGFGFWTQIQTQYKNGFTFEVPFPFNLITWPMDWAERWIQWQITK</sequence>
<evidence type="ECO:0000313" key="2">
    <source>
        <dbReference type="EMBL" id="CAJ1965307.1"/>
    </source>
</evidence>
<comment type="caution">
    <text evidence="2">The sequence shown here is derived from an EMBL/GenBank/DDBJ whole genome shotgun (WGS) entry which is preliminary data.</text>
</comment>
<keyword evidence="3" id="KW-1185">Reference proteome</keyword>
<proteinExistence type="predicted"/>
<evidence type="ECO:0000256" key="1">
    <source>
        <dbReference type="SAM" id="SignalP"/>
    </source>
</evidence>
<feature type="signal peptide" evidence="1">
    <location>
        <begin position="1"/>
        <end position="25"/>
    </location>
</feature>
<protein>
    <submittedName>
        <fullName evidence="2">Uncharacterized protein</fullName>
    </submittedName>
</protein>
<dbReference type="AlphaFoldDB" id="A0AAD2JN63"/>
<gene>
    <name evidence="2" type="ORF">CYCCA115_LOCUS21051</name>
</gene>
<dbReference type="Proteomes" id="UP001295423">
    <property type="component" value="Unassembled WGS sequence"/>
</dbReference>
<keyword evidence="1" id="KW-0732">Signal</keyword>
<evidence type="ECO:0000313" key="3">
    <source>
        <dbReference type="Proteomes" id="UP001295423"/>
    </source>
</evidence>
<dbReference type="EMBL" id="CAKOGP040002202">
    <property type="protein sequence ID" value="CAJ1965307.1"/>
    <property type="molecule type" value="Genomic_DNA"/>
</dbReference>